<name>A0ABW3FTP8_9PSEU</name>
<sequence length="242" mass="26019">MIEVLAVREQWCEPGEPILWCLRSSLRYLFDVEGLDEKGRPKKGWGVRAALGIGDAAGGALLGMADAAVSGASSSDLLDAPEGYVFGPGPECTATSELSRVPADERCGCWVLTPNRLAWATFRDAPNGEAGDDDGGGFLGGALKFGRGAVRFAKDVRDIVASKPQYQPGVPVPLPEVRVHLEIPRSSIAEVTAHHRKLGRGYKKGKAWYLRIGLTDGSGVDIAPRYEESQMRRLVAMSRGEI</sequence>
<organism evidence="1 2">
    <name type="scientific">Saccharopolyspora rosea</name>
    <dbReference type="NCBI Taxonomy" id="524884"/>
    <lineage>
        <taxon>Bacteria</taxon>
        <taxon>Bacillati</taxon>
        <taxon>Actinomycetota</taxon>
        <taxon>Actinomycetes</taxon>
        <taxon>Pseudonocardiales</taxon>
        <taxon>Pseudonocardiaceae</taxon>
        <taxon>Saccharopolyspora</taxon>
    </lineage>
</organism>
<reference evidence="2" key="1">
    <citation type="journal article" date="2019" name="Int. J. Syst. Evol. Microbiol.">
        <title>The Global Catalogue of Microorganisms (GCM) 10K type strain sequencing project: providing services to taxonomists for standard genome sequencing and annotation.</title>
        <authorList>
            <consortium name="The Broad Institute Genomics Platform"/>
            <consortium name="The Broad Institute Genome Sequencing Center for Infectious Disease"/>
            <person name="Wu L."/>
            <person name="Ma J."/>
        </authorList>
    </citation>
    <scope>NUCLEOTIDE SEQUENCE [LARGE SCALE GENOMIC DNA]</scope>
    <source>
        <strain evidence="2">CCUG 56401</strain>
    </source>
</reference>
<protein>
    <submittedName>
        <fullName evidence="1">Uncharacterized protein</fullName>
    </submittedName>
</protein>
<dbReference type="EMBL" id="JBHTIW010000013">
    <property type="protein sequence ID" value="MFD0921535.1"/>
    <property type="molecule type" value="Genomic_DNA"/>
</dbReference>
<dbReference type="Proteomes" id="UP001597018">
    <property type="component" value="Unassembled WGS sequence"/>
</dbReference>
<evidence type="ECO:0000313" key="1">
    <source>
        <dbReference type="EMBL" id="MFD0921535.1"/>
    </source>
</evidence>
<accession>A0ABW3FTP8</accession>
<dbReference type="RefSeq" id="WP_263248578.1">
    <property type="nucleotide sequence ID" value="NZ_BAABLT010000029.1"/>
</dbReference>
<gene>
    <name evidence="1" type="ORF">ACFQ16_17465</name>
</gene>
<evidence type="ECO:0000313" key="2">
    <source>
        <dbReference type="Proteomes" id="UP001597018"/>
    </source>
</evidence>
<keyword evidence="2" id="KW-1185">Reference proteome</keyword>
<comment type="caution">
    <text evidence="1">The sequence shown here is derived from an EMBL/GenBank/DDBJ whole genome shotgun (WGS) entry which is preliminary data.</text>
</comment>
<proteinExistence type="predicted"/>